<dbReference type="InterPro" id="IPR022643">
    <property type="entry name" value="De-COase2_C"/>
</dbReference>
<dbReference type="Pfam" id="PF00278">
    <property type="entry name" value="Orn_DAP_Arg_deC"/>
    <property type="match status" value="1"/>
</dbReference>
<dbReference type="AlphaFoldDB" id="X1ICJ2"/>
<feature type="domain" description="Orn/DAP/Arg decarboxylase 2 C-terminal" evidence="5">
    <location>
        <begin position="46"/>
        <end position="136"/>
    </location>
</feature>
<keyword evidence="3" id="KW-0663">Pyridoxal phosphate</keyword>
<dbReference type="PANTHER" id="PTHR43727:SF2">
    <property type="entry name" value="GROUP IV DECARBOXYLASE"/>
    <property type="match status" value="1"/>
</dbReference>
<dbReference type="Gene3D" id="2.40.37.10">
    <property type="entry name" value="Lyase, Ornithine Decarboxylase, Chain A, domain 1"/>
    <property type="match status" value="1"/>
</dbReference>
<dbReference type="PANTHER" id="PTHR43727">
    <property type="entry name" value="DIAMINOPIMELATE DECARBOXYLASE"/>
    <property type="match status" value="1"/>
</dbReference>
<evidence type="ECO:0000256" key="2">
    <source>
        <dbReference type="ARBA" id="ARBA00022793"/>
    </source>
</evidence>
<name>X1ICJ2_9ZZZZ</name>
<sequence>YTVEEVPPPISTWAEVIVNKITSQCRELKLSLPKLIIEPGRAIVARAGVALYRVGVIKDIPGVRCYVCVDGGMGDNIRHPMYGARQEALVANRVAARETGKVTIAGRYCESGDILIEEISLPAVKAGDILAVAGSGAYCIPLQSNYNASFRPAIVFVREGTARLIRRRETLEDLTRHDVV</sequence>
<evidence type="ECO:0000259" key="5">
    <source>
        <dbReference type="Pfam" id="PF00278"/>
    </source>
</evidence>
<accession>X1ICJ2</accession>
<dbReference type="PRINTS" id="PR01181">
    <property type="entry name" value="DAPDCRBXLASE"/>
</dbReference>
<dbReference type="GO" id="GO:0009089">
    <property type="term" value="P:lysine biosynthetic process via diaminopimelate"/>
    <property type="evidence" value="ECO:0007669"/>
    <property type="project" value="InterPro"/>
</dbReference>
<protein>
    <recommendedName>
        <fullName evidence="5">Orn/DAP/Arg decarboxylase 2 C-terminal domain-containing protein</fullName>
    </recommendedName>
</protein>
<evidence type="ECO:0000256" key="3">
    <source>
        <dbReference type="ARBA" id="ARBA00022898"/>
    </source>
</evidence>
<dbReference type="SUPFAM" id="SSF50621">
    <property type="entry name" value="Alanine racemase C-terminal domain-like"/>
    <property type="match status" value="1"/>
</dbReference>
<dbReference type="EMBL" id="BARU01041935">
    <property type="protein sequence ID" value="GAH79412.1"/>
    <property type="molecule type" value="Genomic_DNA"/>
</dbReference>
<keyword evidence="4" id="KW-0456">Lyase</keyword>
<feature type="non-terminal residue" evidence="6">
    <location>
        <position position="1"/>
    </location>
</feature>
<evidence type="ECO:0000256" key="1">
    <source>
        <dbReference type="ARBA" id="ARBA00001933"/>
    </source>
</evidence>
<dbReference type="PRINTS" id="PR01179">
    <property type="entry name" value="ODADCRBXLASE"/>
</dbReference>
<organism evidence="6">
    <name type="scientific">marine sediment metagenome</name>
    <dbReference type="NCBI Taxonomy" id="412755"/>
    <lineage>
        <taxon>unclassified sequences</taxon>
        <taxon>metagenomes</taxon>
        <taxon>ecological metagenomes</taxon>
    </lineage>
</organism>
<dbReference type="GO" id="GO:0008836">
    <property type="term" value="F:diaminopimelate decarboxylase activity"/>
    <property type="evidence" value="ECO:0007669"/>
    <property type="project" value="InterPro"/>
</dbReference>
<comment type="caution">
    <text evidence="6">The sequence shown here is derived from an EMBL/GenBank/DDBJ whole genome shotgun (WGS) entry which is preliminary data.</text>
</comment>
<dbReference type="InterPro" id="IPR000183">
    <property type="entry name" value="Orn/DAP/Arg_de-COase"/>
</dbReference>
<comment type="cofactor">
    <cofactor evidence="1">
        <name>pyridoxal 5'-phosphate</name>
        <dbReference type="ChEBI" id="CHEBI:597326"/>
    </cofactor>
</comment>
<proteinExistence type="predicted"/>
<dbReference type="InterPro" id="IPR002986">
    <property type="entry name" value="DAP_deCOOHase_LysA"/>
</dbReference>
<reference evidence="6" key="1">
    <citation type="journal article" date="2014" name="Front. Microbiol.">
        <title>High frequency of phylogenetically diverse reductive dehalogenase-homologous genes in deep subseafloor sedimentary metagenomes.</title>
        <authorList>
            <person name="Kawai M."/>
            <person name="Futagami T."/>
            <person name="Toyoda A."/>
            <person name="Takaki Y."/>
            <person name="Nishi S."/>
            <person name="Hori S."/>
            <person name="Arai W."/>
            <person name="Tsubouchi T."/>
            <person name="Morono Y."/>
            <person name="Uchiyama I."/>
            <person name="Ito T."/>
            <person name="Fujiyama A."/>
            <person name="Inagaki F."/>
            <person name="Takami H."/>
        </authorList>
    </citation>
    <scope>NUCLEOTIDE SEQUENCE</scope>
    <source>
        <strain evidence="6">Expedition CK06-06</strain>
    </source>
</reference>
<keyword evidence="2" id="KW-0210">Decarboxylase</keyword>
<evidence type="ECO:0000256" key="4">
    <source>
        <dbReference type="ARBA" id="ARBA00023239"/>
    </source>
</evidence>
<dbReference type="InterPro" id="IPR009006">
    <property type="entry name" value="Ala_racemase/Decarboxylase_C"/>
</dbReference>
<gene>
    <name evidence="6" type="ORF">S03H2_64538</name>
</gene>
<evidence type="ECO:0000313" key="6">
    <source>
        <dbReference type="EMBL" id="GAH79412.1"/>
    </source>
</evidence>